<name>A0ABT8GPW7_9BACL</name>
<evidence type="ECO:0000256" key="3">
    <source>
        <dbReference type="ARBA" id="ARBA00023002"/>
    </source>
</evidence>
<sequence length="483" mass="55094">MGAITGQEFISRMDQLNPEIWIDGKRISGLLSEHPCFKGILQSKASLYDLQHNKNIKDEMTFPSPLTGNAVGLSFLAPRTKDDILKRRTMIEHWATHTNGIMGRSPDYLNTVLMSFASGAEYLQGRKNSFPENLTNVFENARERDLSFTHTFITPQVNRSQVYVENSNLPIAAKVVEENEQGIVIKGARLLATQGGLTDEVLVFSVGKFLFTDEDEAFAFSIPSNTKGLKFICRDSFIGGESNFDHPLSSRYEEMDSIVVFDNVLVPWDRVFFYNNGEVAEEFLEKCSFHAFAKHQALTRQIVKSEFVLGLAQLMVNTIKVREYHHIQEKMSEIIIGLETLRALLEKSENHAAVDEWGYMRPDVSTLRVAGNLFPKIYPRFMEIIQLIGASGLITLPTENAFHSSIREDLDQYLQAASKPAFDRVKIFRLAWDLTMSAFGTRQTQYERYFFGDPIRLSSELYNTYPIDSYVDRVNRFLDFDSD</sequence>
<dbReference type="RefSeq" id="WP_301137769.1">
    <property type="nucleotide sequence ID" value="NZ_JAUHTQ010000004.1"/>
</dbReference>
<dbReference type="GO" id="GO:0052881">
    <property type="term" value="F:4-hydroxyphenylacetate 3-monooxygenase activity"/>
    <property type="evidence" value="ECO:0007669"/>
    <property type="project" value="UniProtKB-EC"/>
</dbReference>
<dbReference type="InterPro" id="IPR009100">
    <property type="entry name" value="AcylCoA_DH/oxidase_NM_dom_sf"/>
</dbReference>
<protein>
    <submittedName>
        <fullName evidence="6">4-hydroxyphenylacetate 3-monooxygenase, oxygenase component</fullName>
        <ecNumber evidence="6">1.14.14.9</ecNumber>
    </submittedName>
</protein>
<accession>A0ABT8GPW7</accession>
<dbReference type="Gene3D" id="2.40.110.10">
    <property type="entry name" value="Butyryl-CoA Dehydrogenase, subunit A, domain 2"/>
    <property type="match status" value="1"/>
</dbReference>
<dbReference type="InterPro" id="IPR024674">
    <property type="entry name" value="HpaB/PvcC/4-BUDH_N"/>
</dbReference>
<proteinExistence type="predicted"/>
<dbReference type="InterPro" id="IPR004925">
    <property type="entry name" value="HpaB/PvcC/4-BUDH"/>
</dbReference>
<dbReference type="PANTHER" id="PTHR36117">
    <property type="entry name" value="4-HYDROXYPHENYLACETATE 3-MONOOXYGENASE-RELATED"/>
    <property type="match status" value="1"/>
</dbReference>
<comment type="caution">
    <text evidence="6">The sequence shown here is derived from an EMBL/GenBank/DDBJ whole genome shotgun (WGS) entry which is preliminary data.</text>
</comment>
<dbReference type="Gene3D" id="1.20.140.10">
    <property type="entry name" value="Butyryl-CoA Dehydrogenase, subunit A, domain 3"/>
    <property type="match status" value="1"/>
</dbReference>
<evidence type="ECO:0000259" key="5">
    <source>
        <dbReference type="Pfam" id="PF11794"/>
    </source>
</evidence>
<dbReference type="Gene3D" id="1.10.3140.10">
    <property type="entry name" value="4-hydroxybutyryl-coa dehydratase, domain 1"/>
    <property type="match status" value="1"/>
</dbReference>
<evidence type="ECO:0000313" key="7">
    <source>
        <dbReference type="Proteomes" id="UP001172743"/>
    </source>
</evidence>
<dbReference type="InterPro" id="IPR024719">
    <property type="entry name" value="HpaB/PvcC/4-BUDH_C"/>
</dbReference>
<keyword evidence="7" id="KW-1185">Reference proteome</keyword>
<evidence type="ECO:0000256" key="1">
    <source>
        <dbReference type="ARBA" id="ARBA00022630"/>
    </source>
</evidence>
<dbReference type="InterPro" id="IPR012687">
    <property type="entry name" value="HpaB_Deino-type"/>
</dbReference>
<dbReference type="SUPFAM" id="SSF56645">
    <property type="entry name" value="Acyl-CoA dehydrogenase NM domain-like"/>
    <property type="match status" value="1"/>
</dbReference>
<dbReference type="InterPro" id="IPR036250">
    <property type="entry name" value="AcylCo_DH-like_C"/>
</dbReference>
<dbReference type="SUPFAM" id="SSF47203">
    <property type="entry name" value="Acyl-CoA dehydrogenase C-terminal domain-like"/>
    <property type="match status" value="1"/>
</dbReference>
<keyword evidence="2" id="KW-0274">FAD</keyword>
<keyword evidence="1" id="KW-0285">Flavoprotein</keyword>
<feature type="domain" description="HpaB/PvcC/4-BUDH N-terminal" evidence="5">
    <location>
        <begin position="5"/>
        <end position="272"/>
    </location>
</feature>
<gene>
    <name evidence="6" type="primary">hpaB</name>
    <name evidence="6" type="ORF">QYB95_07915</name>
</gene>
<dbReference type="EC" id="1.14.14.9" evidence="6"/>
<dbReference type="Pfam" id="PF11794">
    <property type="entry name" value="HpaB_N"/>
    <property type="match status" value="1"/>
</dbReference>
<evidence type="ECO:0000256" key="2">
    <source>
        <dbReference type="ARBA" id="ARBA00022827"/>
    </source>
</evidence>
<dbReference type="Proteomes" id="UP001172743">
    <property type="component" value="Unassembled WGS sequence"/>
</dbReference>
<keyword evidence="3 6" id="KW-0560">Oxidoreductase</keyword>
<evidence type="ECO:0000259" key="4">
    <source>
        <dbReference type="Pfam" id="PF03241"/>
    </source>
</evidence>
<organism evidence="6 7">
    <name type="scientific">Ureibacillus aquaedulcis</name>
    <dbReference type="NCBI Taxonomy" id="3058421"/>
    <lineage>
        <taxon>Bacteria</taxon>
        <taxon>Bacillati</taxon>
        <taxon>Bacillota</taxon>
        <taxon>Bacilli</taxon>
        <taxon>Bacillales</taxon>
        <taxon>Caryophanaceae</taxon>
        <taxon>Ureibacillus</taxon>
    </lineage>
</organism>
<evidence type="ECO:0000313" key="6">
    <source>
        <dbReference type="EMBL" id="MDN4493458.1"/>
    </source>
</evidence>
<dbReference type="InterPro" id="IPR046373">
    <property type="entry name" value="Acyl-CoA_Oxase/DH_mid-dom_sf"/>
</dbReference>
<dbReference type="PANTHER" id="PTHR36117:SF3">
    <property type="entry name" value="4-HYDROXYPHENYLACETATE 3-MONOOXYGENASE-RELATED"/>
    <property type="match status" value="1"/>
</dbReference>
<dbReference type="PIRSF" id="PIRSF000331">
    <property type="entry name" value="HpaA_HpaB"/>
    <property type="match status" value="1"/>
</dbReference>
<feature type="domain" description="HpaB/PvcC/4-BUDH C-terminal" evidence="4">
    <location>
        <begin position="281"/>
        <end position="479"/>
    </location>
</feature>
<reference evidence="6" key="1">
    <citation type="submission" date="2023-07" db="EMBL/GenBank/DDBJ databases">
        <title>Ureibacillus sp. isolated from freshwater well.</title>
        <authorList>
            <person name="Kirdat K."/>
            <person name="Bhatt A."/>
            <person name="Teware R."/>
            <person name="Bhavsar Y."/>
            <person name="Yadav A."/>
        </authorList>
    </citation>
    <scope>NUCLEOTIDE SEQUENCE</scope>
    <source>
        <strain evidence="6">BA0131</strain>
    </source>
</reference>
<dbReference type="NCBIfam" id="TIGR02309">
    <property type="entry name" value="HpaB-1"/>
    <property type="match status" value="1"/>
</dbReference>
<dbReference type="Pfam" id="PF03241">
    <property type="entry name" value="HpaB"/>
    <property type="match status" value="1"/>
</dbReference>
<dbReference type="EMBL" id="JAUHTQ010000004">
    <property type="protein sequence ID" value="MDN4493458.1"/>
    <property type="molecule type" value="Genomic_DNA"/>
</dbReference>